<dbReference type="EMBL" id="LMWX01000042">
    <property type="protein sequence ID" value="KUN81140.1"/>
    <property type="molecule type" value="Genomic_DNA"/>
</dbReference>
<organism evidence="3 4">
    <name type="scientific">Streptomyces bungoensis</name>
    <dbReference type="NCBI Taxonomy" id="285568"/>
    <lineage>
        <taxon>Bacteria</taxon>
        <taxon>Bacillati</taxon>
        <taxon>Actinomycetota</taxon>
        <taxon>Actinomycetes</taxon>
        <taxon>Kitasatosporales</taxon>
        <taxon>Streptomycetaceae</taxon>
        <taxon>Streptomyces</taxon>
    </lineage>
</organism>
<feature type="region of interest" description="Disordered" evidence="1">
    <location>
        <begin position="158"/>
        <end position="196"/>
    </location>
</feature>
<protein>
    <recommendedName>
        <fullName evidence="5">Peptidase M50 domain-containing protein</fullName>
    </recommendedName>
</protein>
<evidence type="ECO:0008006" key="5">
    <source>
        <dbReference type="Google" id="ProtNLM"/>
    </source>
</evidence>
<reference evidence="3 4" key="1">
    <citation type="submission" date="2015-10" db="EMBL/GenBank/DDBJ databases">
        <title>Draft genome sequence of Streptomyces bungoensis DSM 41781, type strain for the species Streptomyces bungoensis.</title>
        <authorList>
            <person name="Ruckert C."/>
            <person name="Winkler A."/>
            <person name="Kalinowski J."/>
            <person name="Kampfer P."/>
            <person name="Glaeser S."/>
        </authorList>
    </citation>
    <scope>NUCLEOTIDE SEQUENCE [LARGE SCALE GENOMIC DNA]</scope>
    <source>
        <strain evidence="3 4">DSM 41781</strain>
    </source>
</reference>
<keyword evidence="2" id="KW-1133">Transmembrane helix</keyword>
<evidence type="ECO:0000256" key="1">
    <source>
        <dbReference type="SAM" id="MobiDB-lite"/>
    </source>
</evidence>
<dbReference type="AlphaFoldDB" id="A0A101SVV0"/>
<gene>
    <name evidence="3" type="ORF">AQJ66_24570</name>
</gene>
<evidence type="ECO:0000313" key="3">
    <source>
        <dbReference type="EMBL" id="KUN81140.1"/>
    </source>
</evidence>
<sequence>MIAGSVAVSGPGALRFAVALLGYLLIYDCCHSLGHYLAGRMVGIRFRFYGIRGTDHPEDYPFGMRQLMSVVPFWTVVTDKESMRAARPWQKAWMFAAGENATNLCSLLAAYAAMVGGVPGGKGLFVFTVIWDAVSSVMVTIKPKGDYAKALRALRGGRTPSAPARPMQERLVNDAPSVRGNEPSHSVSTINRPPTA</sequence>
<feature type="compositionally biased region" description="Polar residues" evidence="1">
    <location>
        <begin position="183"/>
        <end position="196"/>
    </location>
</feature>
<name>A0A101SVV0_9ACTN</name>
<comment type="caution">
    <text evidence="3">The sequence shown here is derived from an EMBL/GenBank/DDBJ whole genome shotgun (WGS) entry which is preliminary data.</text>
</comment>
<accession>A0A101SVV0</accession>
<keyword evidence="2" id="KW-0812">Transmembrane</keyword>
<feature type="transmembrane region" description="Helical" evidence="2">
    <location>
        <begin position="16"/>
        <end position="38"/>
    </location>
</feature>
<dbReference type="Proteomes" id="UP000053024">
    <property type="component" value="Unassembled WGS sequence"/>
</dbReference>
<proteinExistence type="predicted"/>
<feature type="transmembrane region" description="Helical" evidence="2">
    <location>
        <begin position="92"/>
        <end position="112"/>
    </location>
</feature>
<evidence type="ECO:0000256" key="2">
    <source>
        <dbReference type="SAM" id="Phobius"/>
    </source>
</evidence>
<evidence type="ECO:0000313" key="4">
    <source>
        <dbReference type="Proteomes" id="UP000053024"/>
    </source>
</evidence>
<keyword evidence="2" id="KW-0472">Membrane</keyword>
<keyword evidence="4" id="KW-1185">Reference proteome</keyword>
<feature type="transmembrane region" description="Helical" evidence="2">
    <location>
        <begin position="124"/>
        <end position="141"/>
    </location>
</feature>